<dbReference type="InterPro" id="IPR038765">
    <property type="entry name" value="Papain-like_cys_pep_sf"/>
</dbReference>
<dbReference type="InterPro" id="IPR000169">
    <property type="entry name" value="Pept_cys_AS"/>
</dbReference>
<feature type="compositionally biased region" description="Polar residues" evidence="19">
    <location>
        <begin position="746"/>
        <end position="765"/>
    </location>
</feature>
<keyword evidence="8" id="KW-0805">Transcription regulation</keyword>
<dbReference type="GO" id="GO:0046983">
    <property type="term" value="F:protein dimerization activity"/>
    <property type="evidence" value="ECO:0007669"/>
    <property type="project" value="InterPro"/>
</dbReference>
<evidence type="ECO:0000256" key="2">
    <source>
        <dbReference type="ARBA" id="ARBA00004371"/>
    </source>
</evidence>
<dbReference type="SUPFAM" id="SSF47459">
    <property type="entry name" value="HLH, helix-loop-helix DNA-binding domain"/>
    <property type="match status" value="1"/>
</dbReference>
<feature type="compositionally biased region" description="Basic and acidic residues" evidence="19">
    <location>
        <begin position="60"/>
        <end position="97"/>
    </location>
</feature>
<evidence type="ECO:0000256" key="11">
    <source>
        <dbReference type="ARBA" id="ARBA00023157"/>
    </source>
</evidence>
<dbReference type="SUPFAM" id="SSF54001">
    <property type="entry name" value="Cysteine proteinases"/>
    <property type="match status" value="2"/>
</dbReference>
<keyword evidence="5" id="KW-0677">Repeat</keyword>
<feature type="region of interest" description="Disordered" evidence="19">
    <location>
        <begin position="470"/>
        <end position="497"/>
    </location>
</feature>
<dbReference type="InterPro" id="IPR000668">
    <property type="entry name" value="Peptidase_C1A_C"/>
</dbReference>
<dbReference type="SMART" id="SM00645">
    <property type="entry name" value="Pept_C1"/>
    <property type="match status" value="2"/>
</dbReference>
<feature type="compositionally biased region" description="Gly residues" evidence="19">
    <location>
        <begin position="26"/>
        <end position="35"/>
    </location>
</feature>
<evidence type="ECO:0000256" key="8">
    <source>
        <dbReference type="ARBA" id="ARBA00023015"/>
    </source>
</evidence>
<dbReference type="SUPFAM" id="SSF55785">
    <property type="entry name" value="PYP-like sensor domain (PAS domain)"/>
    <property type="match status" value="2"/>
</dbReference>
<dbReference type="Gene3D" id="3.90.70.10">
    <property type="entry name" value="Cysteine proteinases"/>
    <property type="match status" value="2"/>
</dbReference>
<dbReference type="GO" id="GO:0001666">
    <property type="term" value="P:response to hypoxia"/>
    <property type="evidence" value="ECO:0007669"/>
    <property type="project" value="UniProtKB-ARBA"/>
</dbReference>
<dbReference type="FunFam" id="3.30.450.20:FF:000003">
    <property type="entry name" value="Aryl hydrocarbon receptor nuclear translocator 2"/>
    <property type="match status" value="1"/>
</dbReference>
<evidence type="ECO:0000313" key="23">
    <source>
        <dbReference type="Proteomes" id="UP000322234"/>
    </source>
</evidence>
<dbReference type="PROSITE" id="PS00139">
    <property type="entry name" value="THIOL_PROTEASE_CYS"/>
    <property type="match status" value="2"/>
</dbReference>
<gene>
    <name evidence="22" type="ORF">E5288_WYG002687</name>
</gene>
<dbReference type="PANTHER" id="PTHR23042">
    <property type="entry name" value="CIRCADIAN PROTEIN CLOCK/ARNT/BMAL/PAS"/>
    <property type="match status" value="1"/>
</dbReference>
<dbReference type="PROSITE" id="PS00639">
    <property type="entry name" value="THIOL_PROTEASE_HIS"/>
    <property type="match status" value="2"/>
</dbReference>
<dbReference type="GO" id="GO:0005634">
    <property type="term" value="C:nucleus"/>
    <property type="evidence" value="ECO:0007669"/>
    <property type="project" value="UniProtKB-SubCell"/>
</dbReference>
<proteinExistence type="inferred from homology"/>
<comment type="similarity">
    <text evidence="3">Belongs to the peptidase C1 family.</text>
</comment>
<feature type="region of interest" description="Disordered" evidence="19">
    <location>
        <begin position="1"/>
        <end position="97"/>
    </location>
</feature>
<keyword evidence="23" id="KW-1185">Reference proteome</keyword>
<evidence type="ECO:0000256" key="5">
    <source>
        <dbReference type="ARBA" id="ARBA00022737"/>
    </source>
</evidence>
<dbReference type="GO" id="GO:0008234">
    <property type="term" value="F:cysteine-type peptidase activity"/>
    <property type="evidence" value="ECO:0007669"/>
    <property type="project" value="UniProtKB-KW"/>
</dbReference>
<evidence type="ECO:0000256" key="14">
    <source>
        <dbReference type="ARBA" id="ARBA00023180"/>
    </source>
</evidence>
<organism evidence="22 23">
    <name type="scientific">Bos mutus</name>
    <name type="common">wild yak</name>
    <dbReference type="NCBI Taxonomy" id="72004"/>
    <lineage>
        <taxon>Eukaryota</taxon>
        <taxon>Metazoa</taxon>
        <taxon>Chordata</taxon>
        <taxon>Craniata</taxon>
        <taxon>Vertebrata</taxon>
        <taxon>Euteleostomi</taxon>
        <taxon>Mammalia</taxon>
        <taxon>Eutheria</taxon>
        <taxon>Laurasiatheria</taxon>
        <taxon>Artiodactyla</taxon>
        <taxon>Ruminantia</taxon>
        <taxon>Pecora</taxon>
        <taxon>Bovidae</taxon>
        <taxon>Bovinae</taxon>
        <taxon>Bos</taxon>
    </lineage>
</organism>
<keyword evidence="10" id="KW-0865">Zymogen</keyword>
<dbReference type="SUPFAM" id="SSF88633">
    <property type="entry name" value="Positive stranded ssRNA viruses"/>
    <property type="match status" value="1"/>
</dbReference>
<feature type="domain" description="PAS" evidence="20">
    <location>
        <begin position="373"/>
        <end position="424"/>
    </location>
</feature>
<feature type="compositionally biased region" description="Low complexity" evidence="19">
    <location>
        <begin position="688"/>
        <end position="702"/>
    </location>
</feature>
<comment type="function">
    <text evidence="18">Required for activity of the AHR. Upon ligand binding, AHR translocates into the nucleus, where it heterodimerizes with ARNT and induces transcription by binding to xenobiotic response elements (XRE). Not required for the ligand-binding subunit to translocate from the cytosol to the nucleus after ligand binding. The complex initiates transcription of genes involved in the regulation of a variety of biological processes, including angiogenesis, hematopoiesis, drug and lipid metabolism, cell motility and immune modulation. The heterodimer binds to core DNA sequence 5'-TACGTG-3' within the hypoxia response element (HRE) of target gene promoters and functions as a transcriptional regulator of the adaptive response to hypoxia. The heterodimer ARNT:AHR binds to core DNA sequence 5'-TGCGTG-3' within the dioxin response element (DRE) of target gene promoters and activates their transcription.</text>
</comment>
<evidence type="ECO:0000259" key="21">
    <source>
        <dbReference type="PROSITE" id="PS50888"/>
    </source>
</evidence>
<evidence type="ECO:0000256" key="10">
    <source>
        <dbReference type="ARBA" id="ARBA00023145"/>
    </source>
</evidence>
<keyword evidence="11" id="KW-1015">Disulfide bond</keyword>
<dbReference type="Pfam" id="PF00112">
    <property type="entry name" value="Peptidase_C1"/>
    <property type="match status" value="2"/>
</dbReference>
<evidence type="ECO:0000256" key="3">
    <source>
        <dbReference type="ARBA" id="ARBA00008455"/>
    </source>
</evidence>
<dbReference type="GO" id="GO:0003677">
    <property type="term" value="F:DNA binding"/>
    <property type="evidence" value="ECO:0007669"/>
    <property type="project" value="UniProtKB-KW"/>
</dbReference>
<feature type="region of interest" description="Disordered" evidence="19">
    <location>
        <begin position="733"/>
        <end position="765"/>
    </location>
</feature>
<dbReference type="GO" id="GO:0006508">
    <property type="term" value="P:proteolysis"/>
    <property type="evidence" value="ECO:0007669"/>
    <property type="project" value="UniProtKB-KW"/>
</dbReference>
<comment type="caution">
    <text evidence="22">The sequence shown here is derived from an EMBL/GenBank/DDBJ whole genome shotgun (WGS) entry which is preliminary data.</text>
</comment>
<evidence type="ECO:0000256" key="6">
    <source>
        <dbReference type="ARBA" id="ARBA00022801"/>
    </source>
</evidence>
<keyword evidence="16" id="KW-0539">Nucleus</keyword>
<dbReference type="InterPro" id="IPR000014">
    <property type="entry name" value="PAS"/>
</dbReference>
<dbReference type="CDD" id="cd02248">
    <property type="entry name" value="Peptidase_C1A"/>
    <property type="match status" value="2"/>
</dbReference>
<dbReference type="Pfam" id="PF00010">
    <property type="entry name" value="HLH"/>
    <property type="match status" value="1"/>
</dbReference>
<dbReference type="GO" id="GO:0005764">
    <property type="term" value="C:lysosome"/>
    <property type="evidence" value="ECO:0007669"/>
    <property type="project" value="UniProtKB-SubCell"/>
</dbReference>
<evidence type="ECO:0000256" key="9">
    <source>
        <dbReference type="ARBA" id="ARBA00023125"/>
    </source>
</evidence>
<dbReference type="CDD" id="cd00130">
    <property type="entry name" value="PAS"/>
    <property type="match status" value="2"/>
</dbReference>
<dbReference type="InterPro" id="IPR039417">
    <property type="entry name" value="Peptidase_C1A_papain-like"/>
</dbReference>
<evidence type="ECO:0000259" key="20">
    <source>
        <dbReference type="PROSITE" id="PS50112"/>
    </source>
</evidence>
<dbReference type="CDD" id="cd18947">
    <property type="entry name" value="bHLH-PAS_ARNT"/>
    <property type="match status" value="1"/>
</dbReference>
<dbReference type="InterPro" id="IPR025661">
    <property type="entry name" value="Pept_asp_AS"/>
</dbReference>
<keyword evidence="9" id="KW-0238">DNA-binding</keyword>
<keyword evidence="13" id="KW-0804">Transcription</keyword>
<keyword evidence="4" id="KW-0645">Protease</keyword>
<dbReference type="SMART" id="SM00353">
    <property type="entry name" value="HLH"/>
    <property type="match status" value="1"/>
</dbReference>
<dbReference type="Gene3D" id="3.30.450.20">
    <property type="entry name" value="PAS domain"/>
    <property type="match status" value="2"/>
</dbReference>
<feature type="domain" description="PAS" evidence="20">
    <location>
        <begin position="161"/>
        <end position="235"/>
    </location>
</feature>
<reference evidence="22" key="1">
    <citation type="submission" date="2019-10" db="EMBL/GenBank/DDBJ databases">
        <title>The sequence and de novo assembly of the wild yak genome.</title>
        <authorList>
            <person name="Liu Y."/>
        </authorList>
    </citation>
    <scope>NUCLEOTIDE SEQUENCE [LARGE SCALE GENOMIC DNA]</scope>
    <source>
        <strain evidence="22">WY2019</strain>
    </source>
</reference>
<dbReference type="PROSITE" id="PS50112">
    <property type="entry name" value="PAS"/>
    <property type="match status" value="2"/>
</dbReference>
<evidence type="ECO:0000256" key="12">
    <source>
        <dbReference type="ARBA" id="ARBA00023159"/>
    </source>
</evidence>
<evidence type="ECO:0000256" key="4">
    <source>
        <dbReference type="ARBA" id="ARBA00022670"/>
    </source>
</evidence>
<dbReference type="SMART" id="SM00086">
    <property type="entry name" value="PAC"/>
    <property type="match status" value="1"/>
</dbReference>
<dbReference type="Pfam" id="PF00989">
    <property type="entry name" value="PAS"/>
    <property type="match status" value="1"/>
</dbReference>
<dbReference type="PROSITE" id="PS00640">
    <property type="entry name" value="THIOL_PROTEASE_ASN"/>
    <property type="match status" value="2"/>
</dbReference>
<dbReference type="InterPro" id="IPR050933">
    <property type="entry name" value="Circadian_TF"/>
</dbReference>
<dbReference type="GO" id="GO:0003700">
    <property type="term" value="F:DNA-binding transcription factor activity"/>
    <property type="evidence" value="ECO:0007669"/>
    <property type="project" value="InterPro"/>
</dbReference>
<dbReference type="InterPro" id="IPR001067">
    <property type="entry name" value="Nuc_translocat"/>
</dbReference>
<evidence type="ECO:0000256" key="19">
    <source>
        <dbReference type="SAM" id="MobiDB-lite"/>
    </source>
</evidence>
<evidence type="ECO:0000256" key="16">
    <source>
        <dbReference type="ARBA" id="ARBA00023242"/>
    </source>
</evidence>
<keyword evidence="6" id="KW-0378">Hydrolase</keyword>
<feature type="domain" description="BHLH" evidence="21">
    <location>
        <begin position="89"/>
        <end position="142"/>
    </location>
</feature>
<dbReference type="FunFam" id="4.10.280.10:FF:000011">
    <property type="entry name" value="Aryl hydrocarbon receptor nuclear translocator 2"/>
    <property type="match status" value="1"/>
</dbReference>
<evidence type="ECO:0000313" key="22">
    <source>
        <dbReference type="EMBL" id="MXQ96527.1"/>
    </source>
</evidence>
<dbReference type="SMART" id="SM00848">
    <property type="entry name" value="Inhibitor_I29"/>
    <property type="match status" value="2"/>
</dbReference>
<feature type="compositionally biased region" description="Polar residues" evidence="19">
    <location>
        <begin position="525"/>
        <end position="542"/>
    </location>
</feature>
<dbReference type="Pfam" id="PF14598">
    <property type="entry name" value="PAS_11"/>
    <property type="match status" value="1"/>
</dbReference>
<dbReference type="EMBL" id="VBQZ03000165">
    <property type="protein sequence ID" value="MXQ96527.1"/>
    <property type="molecule type" value="Genomic_DNA"/>
</dbReference>
<dbReference type="InterPro" id="IPR025660">
    <property type="entry name" value="Pept_his_AS"/>
</dbReference>
<dbReference type="InterPro" id="IPR001610">
    <property type="entry name" value="PAC"/>
</dbReference>
<dbReference type="Gene3D" id="4.10.280.10">
    <property type="entry name" value="Helix-loop-helix DNA-binding domain"/>
    <property type="match status" value="1"/>
</dbReference>
<dbReference type="PROSITE" id="PS50888">
    <property type="entry name" value="BHLH"/>
    <property type="match status" value="1"/>
</dbReference>
<sequence length="1449" mass="160675">MAATAANPEMTSDVPPLGPAIASGNPGPGIQGGGAIVQRAIKRRPGLDFDDDGEGNSKFLRCDDDQMSNDKERFARSDDEQSSADKERLARENHSEIERRRRNKMTAYITELSDMVPTCSALARKPDKLTILRMAVSHMKSLRGTGNTSTDGTYKPSFLTDQELKHLILEAADGFLFIVSCETGRVVYVSDSVTPVLNQPQSEWFGSTLYDQVHPDDVDKLREQLSTSENALTGRILDLKTGTVKKEGQQSSMRMCMGSRRSFICRMRCGNSSVDSVSMNRLSFVRNRCRNGLGSAKDGEPHFVVVHCTGYIKAWPPAGVSLPDDDPEAGQGSKFCLVAIGRLQASMNFLHRSPNCTDMSNVCQPTEFISRHNIEGIFTFVDHRCVATVGYQPQELLGKNIVEFCHPEDQQLLRDSFQQVVKLKGQVLSVMFRFRSKNREWLWMRTSSFTFQNPYSDEIEYIICTNTNVKNSSQEPRPSLSNTIQRPQLGPTANLSLEMGSGQLAPRQQQQQTELDVVPGRDGLTSYNHSQVSVQPVTTTGPEHSKPLEKSESLFAQDRDPRFSEIYSNISTDQSKGISSSTVPATQQLFSQGNTFPPTPRPAENFRNSGLAPPVTIVQPSTSAGQMLAQISRHSNPTQGAAPAWTPSTRPGFSAQQVVTQATAKTRSSQFGVGSFQTPSSFSPMSLPGASTASPGAAAYPSLTNRGSNFAPETGQTAGQFQTRTAEGVGVWPQWQGQQSHHRSSSNEQHVQQPSAQQPGQPEVFQNRTIGVRIKEIYAETICAGSRSRMWGLTVLLLPVVSFALYPEEILDTQWELWKKTYRKQYNSKGDEISRRLIWEKNLKHISIHNLEASLGVHTYELAMNHLGDMTSEEVVQKMTGLKVPASRSRSNDTLYIPDWEGRAPDSIDYRKKGYVTPVKNQGQCGSCWAFSSVGALEGQLKKKTGKLLNLSPQNLVDCVSENDGCGGGYMTNAFQYVQKNRGIDSEDAYPYVGQDENCMYNPTGKAAKCRGYREIPEGNEKALKRAVARVGPISVAIDASLTSFQFYRKGVYYDENCNSDNLNHAVLAVGYGIQKGNKHWIIKNSWGENWGNKGYILMARNKNNACGIANLASFPKIMNWLVWALLLCSSAMAQVHRDPTLDHHWDLWKKTYGKQYKEKNEEVARRLIWEKNLKTVTLHNLEHSMGMHSYELGMNHLGDMTSEEVISLMSSLRVPSQWPRNVTYKSDPNQKLPDSMDWREKGCVTEVKYQGACGSCWAFSAVGALEAQVKLKTGKLVSLSAQNLVDCSTAKYGNKGCNGGFMTEAFQYIIDNNGIDSEASYPYKAMDGKCQYDVKNRAATCSRYIELPFGSEEALKEAVANKGPVSVGIDASHSSFFLYKTGVYYDPSCTQNVNHGVLVVGYGNLDGKDYWLVKNSWGLHFGDQGYIRMARNSGNHCGIASYPSYPEI</sequence>
<feature type="region of interest" description="Disordered" evidence="19">
    <location>
        <begin position="519"/>
        <end position="548"/>
    </location>
</feature>
<dbReference type="Proteomes" id="UP000322234">
    <property type="component" value="Unassembled WGS sequence"/>
</dbReference>
<keyword evidence="14" id="KW-0325">Glycoprotein</keyword>
<dbReference type="GO" id="GO:0005667">
    <property type="term" value="C:transcription regulator complex"/>
    <property type="evidence" value="ECO:0007669"/>
    <property type="project" value="InterPro"/>
</dbReference>
<evidence type="ECO:0000256" key="7">
    <source>
        <dbReference type="ARBA" id="ARBA00022807"/>
    </source>
</evidence>
<dbReference type="Pfam" id="PF08246">
    <property type="entry name" value="Inhibitor_I29"/>
    <property type="match status" value="2"/>
</dbReference>
<feature type="compositionally biased region" description="Polar residues" evidence="19">
    <location>
        <begin position="470"/>
        <end position="495"/>
    </location>
</feature>
<comment type="subcellular location">
    <subcellularLocation>
        <location evidence="2">Lysosome</location>
    </subcellularLocation>
    <subcellularLocation>
        <location evidence="1">Nucleus</location>
    </subcellularLocation>
</comment>
<dbReference type="FunFam" id="3.30.450.20:FF:000028">
    <property type="entry name" value="Aryl hydrocarbon receptor nuclear translocator 1"/>
    <property type="match status" value="1"/>
</dbReference>
<evidence type="ECO:0000256" key="15">
    <source>
        <dbReference type="ARBA" id="ARBA00023228"/>
    </source>
</evidence>
<keyword evidence="7" id="KW-0788">Thiol protease</keyword>
<evidence type="ECO:0000256" key="17">
    <source>
        <dbReference type="ARBA" id="ARBA00039652"/>
    </source>
</evidence>
<dbReference type="InterPro" id="IPR013201">
    <property type="entry name" value="Prot_inhib_I29"/>
</dbReference>
<dbReference type="NCBIfam" id="TIGR00229">
    <property type="entry name" value="sensory_box"/>
    <property type="match status" value="1"/>
</dbReference>
<evidence type="ECO:0000256" key="1">
    <source>
        <dbReference type="ARBA" id="ARBA00004123"/>
    </source>
</evidence>
<dbReference type="PRINTS" id="PR00785">
    <property type="entry name" value="NCTRNSLOCATR"/>
</dbReference>
<dbReference type="InterPro" id="IPR013767">
    <property type="entry name" value="PAS_fold"/>
</dbReference>
<dbReference type="InterPro" id="IPR035965">
    <property type="entry name" value="PAS-like_dom_sf"/>
</dbReference>
<protein>
    <recommendedName>
        <fullName evidence="17">Aryl hydrocarbon receptor nuclear translocator</fullName>
    </recommendedName>
</protein>
<keyword evidence="12" id="KW-0010">Activator</keyword>
<dbReference type="SMART" id="SM00091">
    <property type="entry name" value="PAS"/>
    <property type="match status" value="2"/>
</dbReference>
<name>A0A6B0S6I8_9CETA</name>
<evidence type="ECO:0000256" key="18">
    <source>
        <dbReference type="ARBA" id="ARBA00045949"/>
    </source>
</evidence>
<accession>A0A6B0S6I8</accession>
<dbReference type="InterPro" id="IPR011598">
    <property type="entry name" value="bHLH_dom"/>
</dbReference>
<dbReference type="InterPro" id="IPR036638">
    <property type="entry name" value="HLH_DNA-bd_sf"/>
</dbReference>
<dbReference type="FunFam" id="3.90.70.10:FF:000006">
    <property type="entry name" value="Cathepsin S"/>
    <property type="match status" value="2"/>
</dbReference>
<keyword evidence="15" id="KW-0458">Lysosome</keyword>
<evidence type="ECO:0000256" key="13">
    <source>
        <dbReference type="ARBA" id="ARBA00023163"/>
    </source>
</evidence>
<feature type="region of interest" description="Disordered" evidence="19">
    <location>
        <begin position="678"/>
        <end position="721"/>
    </location>
</feature>